<accession>A0A409X874</accession>
<dbReference type="AlphaFoldDB" id="A0A409X874"/>
<evidence type="ECO:0000313" key="2">
    <source>
        <dbReference type="Proteomes" id="UP000283269"/>
    </source>
</evidence>
<keyword evidence="2" id="KW-1185">Reference proteome</keyword>
<evidence type="ECO:0000313" key="1">
    <source>
        <dbReference type="EMBL" id="PPQ86989.1"/>
    </source>
</evidence>
<reference evidence="1 2" key="1">
    <citation type="journal article" date="2018" name="Evol. Lett.">
        <title>Horizontal gene cluster transfer increased hallucinogenic mushroom diversity.</title>
        <authorList>
            <person name="Reynolds H.T."/>
            <person name="Vijayakumar V."/>
            <person name="Gluck-Thaler E."/>
            <person name="Korotkin H.B."/>
            <person name="Matheny P.B."/>
            <person name="Slot J.C."/>
        </authorList>
    </citation>
    <scope>NUCLEOTIDE SEQUENCE [LARGE SCALE GENOMIC DNA]</scope>
    <source>
        <strain evidence="1 2">2631</strain>
    </source>
</reference>
<comment type="caution">
    <text evidence="1">The sequence shown here is derived from an EMBL/GenBank/DDBJ whole genome shotgun (WGS) entry which is preliminary data.</text>
</comment>
<dbReference type="Proteomes" id="UP000283269">
    <property type="component" value="Unassembled WGS sequence"/>
</dbReference>
<dbReference type="EMBL" id="NHYD01002399">
    <property type="protein sequence ID" value="PPQ86989.1"/>
    <property type="molecule type" value="Genomic_DNA"/>
</dbReference>
<name>A0A409X874_PSICY</name>
<sequence>MLVQISATLLVKKSRVVLNGAGWGKGASAAEVIGEVTTVMKVGKEGGGLKDGQCKEGLGR</sequence>
<protein>
    <submittedName>
        <fullName evidence="1">Uncharacterized protein</fullName>
    </submittedName>
</protein>
<proteinExistence type="predicted"/>
<dbReference type="InParanoid" id="A0A409X874"/>
<gene>
    <name evidence="1" type="ORF">CVT25_009410</name>
</gene>
<organism evidence="1 2">
    <name type="scientific">Psilocybe cyanescens</name>
    <dbReference type="NCBI Taxonomy" id="93625"/>
    <lineage>
        <taxon>Eukaryota</taxon>
        <taxon>Fungi</taxon>
        <taxon>Dikarya</taxon>
        <taxon>Basidiomycota</taxon>
        <taxon>Agaricomycotina</taxon>
        <taxon>Agaricomycetes</taxon>
        <taxon>Agaricomycetidae</taxon>
        <taxon>Agaricales</taxon>
        <taxon>Agaricineae</taxon>
        <taxon>Strophariaceae</taxon>
        <taxon>Psilocybe</taxon>
    </lineage>
</organism>